<dbReference type="SUPFAM" id="SSF52096">
    <property type="entry name" value="ClpP/crotonase"/>
    <property type="match status" value="1"/>
</dbReference>
<keyword evidence="2" id="KW-1185">Reference proteome</keyword>
<dbReference type="GO" id="GO:0016853">
    <property type="term" value="F:isomerase activity"/>
    <property type="evidence" value="ECO:0007669"/>
    <property type="project" value="UniProtKB-KW"/>
</dbReference>
<dbReference type="Pfam" id="PF00378">
    <property type="entry name" value="ECH_1"/>
    <property type="match status" value="1"/>
</dbReference>
<dbReference type="CDD" id="cd06558">
    <property type="entry name" value="crotonase-like"/>
    <property type="match status" value="1"/>
</dbReference>
<organism evidence="1 2">
    <name type="scientific">Paraburkholderia panacisoli</name>
    <dbReference type="NCBI Taxonomy" id="2603818"/>
    <lineage>
        <taxon>Bacteria</taxon>
        <taxon>Pseudomonadati</taxon>
        <taxon>Pseudomonadota</taxon>
        <taxon>Betaproteobacteria</taxon>
        <taxon>Burkholderiales</taxon>
        <taxon>Burkholderiaceae</taxon>
        <taxon>Paraburkholderia</taxon>
    </lineage>
</organism>
<proteinExistence type="predicted"/>
<sequence length="153" mass="16919">MQRNITLTSREDLAVITLGNEAQANAIDLQVCTDLLNALADIEADGRYRAVVLRSTGRIFSAGGNLVQILEGLQRSDGFLEALISLLNDLILKLRRLPIPVIASVQGLRQVQVFRWLWRATWLSSHVRLNLSSGTASWAPRPTGDFPSIWRGA</sequence>
<dbReference type="EMBL" id="VTUZ01000040">
    <property type="protein sequence ID" value="KAA1001733.1"/>
    <property type="molecule type" value="Genomic_DNA"/>
</dbReference>
<dbReference type="GO" id="GO:0006635">
    <property type="term" value="P:fatty acid beta-oxidation"/>
    <property type="evidence" value="ECO:0007669"/>
    <property type="project" value="TreeGrafter"/>
</dbReference>
<dbReference type="InterPro" id="IPR001753">
    <property type="entry name" value="Enoyl-CoA_hydra/iso"/>
</dbReference>
<evidence type="ECO:0000313" key="2">
    <source>
        <dbReference type="Proteomes" id="UP000325273"/>
    </source>
</evidence>
<name>A0A5B0GED4_9BURK</name>
<dbReference type="PANTHER" id="PTHR11941">
    <property type="entry name" value="ENOYL-COA HYDRATASE-RELATED"/>
    <property type="match status" value="1"/>
</dbReference>
<dbReference type="Proteomes" id="UP000325273">
    <property type="component" value="Unassembled WGS sequence"/>
</dbReference>
<dbReference type="AlphaFoldDB" id="A0A5B0GED4"/>
<reference evidence="1 2" key="1">
    <citation type="submission" date="2019-08" db="EMBL/GenBank/DDBJ databases">
        <title>Paraburkholderia sp. DCY113.</title>
        <authorList>
            <person name="Kang J."/>
        </authorList>
    </citation>
    <scope>NUCLEOTIDE SEQUENCE [LARGE SCALE GENOMIC DNA]</scope>
    <source>
        <strain evidence="1 2">DCY113</strain>
    </source>
</reference>
<gene>
    <name evidence="1" type="ORF">FVF58_38640</name>
</gene>
<dbReference type="Gene3D" id="3.90.226.10">
    <property type="entry name" value="2-enoyl-CoA Hydratase, Chain A, domain 1"/>
    <property type="match status" value="1"/>
</dbReference>
<accession>A0A5B0GED4</accession>
<evidence type="ECO:0000313" key="1">
    <source>
        <dbReference type="EMBL" id="KAA1001733.1"/>
    </source>
</evidence>
<dbReference type="PANTHER" id="PTHR11941:SF54">
    <property type="entry name" value="ENOYL-COA HYDRATASE, MITOCHONDRIAL"/>
    <property type="match status" value="1"/>
</dbReference>
<comment type="caution">
    <text evidence="1">The sequence shown here is derived from an EMBL/GenBank/DDBJ whole genome shotgun (WGS) entry which is preliminary data.</text>
</comment>
<keyword evidence="1" id="KW-0413">Isomerase</keyword>
<protein>
    <submittedName>
        <fullName evidence="1">Enoyl-CoA hydratase/isomerase family protein</fullName>
    </submittedName>
</protein>
<dbReference type="InterPro" id="IPR029045">
    <property type="entry name" value="ClpP/crotonase-like_dom_sf"/>
</dbReference>